<dbReference type="InterPro" id="IPR041698">
    <property type="entry name" value="Methyltransf_25"/>
</dbReference>
<protein>
    <recommendedName>
        <fullName evidence="1">Methyltransferase domain-containing protein</fullName>
    </recommendedName>
</protein>
<dbReference type="STRING" id="1343739.PAP_02530"/>
<dbReference type="RefSeq" id="WP_048164544.1">
    <property type="nucleotide sequence ID" value="NZ_CP006019.1"/>
</dbReference>
<evidence type="ECO:0000313" key="3">
    <source>
        <dbReference type="Proteomes" id="UP000027981"/>
    </source>
</evidence>
<sequence>MHELYTILARYYDVIYRDYAERIPETIIFVEEVFRKDAKREVRKILDLACGTGIPTLELAKRGYDVVGLDLHEEMLEIGKKKSQKLGLSVQFIQGDASKLDFREEFDAITMFFSSITYFDEEKIGELFASVNRALKEGGVFIADFPYWFIPRREPYVWDVENGDERLIITDWRELENAAQKLHFKRVVQILKPNGEVRAFYVHDILNVYTPREMRLLAKDYFNEIKIYGDLKRKLGKKAGRFWLVAVK</sequence>
<dbReference type="GeneID" id="24841634"/>
<name>A0A075LRH7_9EURY</name>
<dbReference type="Gene3D" id="2.20.25.110">
    <property type="entry name" value="S-adenosyl-L-methionine-dependent methyltransferases"/>
    <property type="match status" value="1"/>
</dbReference>
<dbReference type="Proteomes" id="UP000027981">
    <property type="component" value="Chromosome"/>
</dbReference>
<evidence type="ECO:0000259" key="1">
    <source>
        <dbReference type="Pfam" id="PF13649"/>
    </source>
</evidence>
<dbReference type="HOGENOM" id="CLU_069129_1_2_2"/>
<dbReference type="KEGG" id="ppac:PAP_02530"/>
<evidence type="ECO:0000313" key="2">
    <source>
        <dbReference type="EMBL" id="AIF68934.1"/>
    </source>
</evidence>
<dbReference type="SUPFAM" id="SSF53335">
    <property type="entry name" value="S-adenosyl-L-methionine-dependent methyltransferases"/>
    <property type="match status" value="1"/>
</dbReference>
<feature type="domain" description="Methyltransferase" evidence="1">
    <location>
        <begin position="45"/>
        <end position="139"/>
    </location>
</feature>
<dbReference type="OrthoDB" id="1018at2157"/>
<dbReference type="Pfam" id="PF13649">
    <property type="entry name" value="Methyltransf_25"/>
    <property type="match status" value="1"/>
</dbReference>
<proteinExistence type="predicted"/>
<dbReference type="AlphaFoldDB" id="A0A075LRH7"/>
<dbReference type="PANTHER" id="PTHR43591">
    <property type="entry name" value="METHYLTRANSFERASE"/>
    <property type="match status" value="1"/>
</dbReference>
<gene>
    <name evidence="2" type="ORF">PAP_02530</name>
</gene>
<reference evidence="2 3" key="2">
    <citation type="journal article" date="2015" name="Genome Announc.">
        <title>Complete Genome Sequence of Hyperthermophilic Piezophilic Archaeon Palaeococcus pacificus DY20341T, Isolated from Deep-Sea Hydrothermal Sediments.</title>
        <authorList>
            <person name="Zeng X."/>
            <person name="Jebbar M."/>
            <person name="Shao Z."/>
        </authorList>
    </citation>
    <scope>NUCLEOTIDE SEQUENCE [LARGE SCALE GENOMIC DNA]</scope>
    <source>
        <strain evidence="2 3">DY20341</strain>
    </source>
</reference>
<dbReference type="EMBL" id="CP006019">
    <property type="protein sequence ID" value="AIF68934.1"/>
    <property type="molecule type" value="Genomic_DNA"/>
</dbReference>
<dbReference type="Gene3D" id="3.40.50.150">
    <property type="entry name" value="Vaccinia Virus protein VP39"/>
    <property type="match status" value="1"/>
</dbReference>
<reference evidence="3" key="1">
    <citation type="submission" date="2013-06" db="EMBL/GenBank/DDBJ databases">
        <title>Complete Genome Sequence of Hyperthermophilic Palaeococcus pacificus DY20341T, Isolated from a Deep-Sea Hydrothermal Sediments.</title>
        <authorList>
            <person name="Zeng X."/>
            <person name="Shao Z."/>
        </authorList>
    </citation>
    <scope>NUCLEOTIDE SEQUENCE [LARGE SCALE GENOMIC DNA]</scope>
    <source>
        <strain evidence="3">DY20341</strain>
    </source>
</reference>
<dbReference type="eggNOG" id="arCOG01791">
    <property type="taxonomic scope" value="Archaea"/>
</dbReference>
<dbReference type="InterPro" id="IPR029063">
    <property type="entry name" value="SAM-dependent_MTases_sf"/>
</dbReference>
<keyword evidence="3" id="KW-1185">Reference proteome</keyword>
<dbReference type="CDD" id="cd02440">
    <property type="entry name" value="AdoMet_MTases"/>
    <property type="match status" value="1"/>
</dbReference>
<dbReference type="PANTHER" id="PTHR43591:SF110">
    <property type="entry name" value="RHODANESE DOMAIN-CONTAINING PROTEIN"/>
    <property type="match status" value="1"/>
</dbReference>
<accession>A0A075LRH7</accession>
<organism evidence="2 3">
    <name type="scientific">Palaeococcus pacificus DY20341</name>
    <dbReference type="NCBI Taxonomy" id="1343739"/>
    <lineage>
        <taxon>Archaea</taxon>
        <taxon>Methanobacteriati</taxon>
        <taxon>Methanobacteriota</taxon>
        <taxon>Thermococci</taxon>
        <taxon>Thermococcales</taxon>
        <taxon>Thermococcaceae</taxon>
        <taxon>Palaeococcus</taxon>
    </lineage>
</organism>